<dbReference type="EMBL" id="QEAO01000002">
    <property type="protein sequence ID" value="TPX37620.1"/>
    <property type="molecule type" value="Genomic_DNA"/>
</dbReference>
<dbReference type="PANTHER" id="PTHR22705:SF0">
    <property type="entry name" value="ZZ-TYPE ZINC FINGER-CONTAINING PROTEIN 3"/>
    <property type="match status" value="1"/>
</dbReference>
<dbReference type="STRING" id="1806994.A0A507C7R7"/>
<dbReference type="AlphaFoldDB" id="A0A507C7R7"/>
<dbReference type="Pfam" id="PF00569">
    <property type="entry name" value="ZZ"/>
    <property type="match status" value="1"/>
</dbReference>
<evidence type="ECO:0000256" key="4">
    <source>
        <dbReference type="PROSITE-ProRule" id="PRU00228"/>
    </source>
</evidence>
<dbReference type="SUPFAM" id="SSF57850">
    <property type="entry name" value="RING/U-box"/>
    <property type="match status" value="1"/>
</dbReference>
<evidence type="ECO:0000256" key="1">
    <source>
        <dbReference type="ARBA" id="ARBA00022723"/>
    </source>
</evidence>
<organism evidence="8 9">
    <name type="scientific">Synchytrium microbalum</name>
    <dbReference type="NCBI Taxonomy" id="1806994"/>
    <lineage>
        <taxon>Eukaryota</taxon>
        <taxon>Fungi</taxon>
        <taxon>Fungi incertae sedis</taxon>
        <taxon>Chytridiomycota</taxon>
        <taxon>Chytridiomycota incertae sedis</taxon>
        <taxon>Chytridiomycetes</taxon>
        <taxon>Synchytriales</taxon>
        <taxon>Synchytriaceae</taxon>
        <taxon>Synchytrium</taxon>
    </lineage>
</organism>
<dbReference type="Proteomes" id="UP000319731">
    <property type="component" value="Unassembled WGS sequence"/>
</dbReference>
<dbReference type="InterPro" id="IPR000433">
    <property type="entry name" value="Znf_ZZ"/>
</dbReference>
<feature type="region of interest" description="Disordered" evidence="6">
    <location>
        <begin position="141"/>
        <end position="197"/>
    </location>
</feature>
<evidence type="ECO:0000256" key="3">
    <source>
        <dbReference type="ARBA" id="ARBA00022833"/>
    </source>
</evidence>
<comment type="caution">
    <text evidence="8">The sequence shown here is derived from an EMBL/GenBank/DDBJ whole genome shotgun (WGS) entry which is preliminary data.</text>
</comment>
<sequence>MDNSSTSSSSFVLDAPVVTDCKKNNEQVFCHYQLVASALTVLRNQLVQAQSDLLRLEELKSEAVADPLTYVDKVTSKSAHEHYKGLQKVVAIPHVNLEKYMEPLKKRGSDIDMVISPPKKPRIYRPTVPEISTVFPAYQRSPSVSTCGSPAFERRNPLDSPLVEERSIPALAKPAATKVAQRRPKGTRGPGIRPSGLYYSNRFSGASYLGTPTIRMEDEERAVAPLSPSPSVSDNEAESEIPAEFRDSEEYKELLKLKRLAKLKKQQQSQQQQISKPSVTSSSAAVDTQAQHPPTPPPAKTQPQVVVKQQRYTTLTVHHGYKCDSCGSEPIVGGRWKCLQCDELDLCDPCHLKDYLGHSSSHSMTLIETPEVSSAIEGENYSYLCLN</sequence>
<keyword evidence="3" id="KW-0862">Zinc</keyword>
<dbReference type="PROSITE" id="PS50135">
    <property type="entry name" value="ZF_ZZ_2"/>
    <property type="match status" value="1"/>
</dbReference>
<reference evidence="8 9" key="1">
    <citation type="journal article" date="2019" name="Sci. Rep.">
        <title>Comparative genomics of chytrid fungi reveal insights into the obligate biotrophic and pathogenic lifestyle of Synchytrium endobioticum.</title>
        <authorList>
            <person name="van de Vossenberg B.T.L.H."/>
            <person name="Warris S."/>
            <person name="Nguyen H.D.T."/>
            <person name="van Gent-Pelzer M.P.E."/>
            <person name="Joly D.L."/>
            <person name="van de Geest H.C."/>
            <person name="Bonants P.J.M."/>
            <person name="Smith D.S."/>
            <person name="Levesque C.A."/>
            <person name="van der Lee T.A.J."/>
        </authorList>
    </citation>
    <scope>NUCLEOTIDE SEQUENCE [LARGE SCALE GENOMIC DNA]</scope>
    <source>
        <strain evidence="8 9">JEL517</strain>
    </source>
</reference>
<protein>
    <recommendedName>
        <fullName evidence="7">ZZ-type domain-containing protein</fullName>
    </recommendedName>
</protein>
<feature type="compositionally biased region" description="Polar residues" evidence="6">
    <location>
        <begin position="274"/>
        <end position="286"/>
    </location>
</feature>
<dbReference type="GeneID" id="42001976"/>
<dbReference type="SMART" id="SM00291">
    <property type="entry name" value="ZnF_ZZ"/>
    <property type="match status" value="1"/>
</dbReference>
<keyword evidence="1" id="KW-0479">Metal-binding</keyword>
<feature type="region of interest" description="Disordered" evidence="6">
    <location>
        <begin position="220"/>
        <end position="245"/>
    </location>
</feature>
<evidence type="ECO:0000256" key="2">
    <source>
        <dbReference type="ARBA" id="ARBA00022771"/>
    </source>
</evidence>
<accession>A0A507C7R7</accession>
<evidence type="ECO:0000313" key="9">
    <source>
        <dbReference type="Proteomes" id="UP000319731"/>
    </source>
</evidence>
<name>A0A507C7R7_9FUNG</name>
<dbReference type="PROSITE" id="PS01357">
    <property type="entry name" value="ZF_ZZ_1"/>
    <property type="match status" value="1"/>
</dbReference>
<evidence type="ECO:0000256" key="6">
    <source>
        <dbReference type="SAM" id="MobiDB-lite"/>
    </source>
</evidence>
<dbReference type="GO" id="GO:0008270">
    <property type="term" value="F:zinc ion binding"/>
    <property type="evidence" value="ECO:0007669"/>
    <property type="project" value="UniProtKB-KW"/>
</dbReference>
<evidence type="ECO:0000313" key="8">
    <source>
        <dbReference type="EMBL" id="TPX37620.1"/>
    </source>
</evidence>
<feature type="compositionally biased region" description="Basic and acidic residues" evidence="6">
    <location>
        <begin position="152"/>
        <end position="167"/>
    </location>
</feature>
<dbReference type="CDD" id="cd02249">
    <property type="entry name" value="ZZ"/>
    <property type="match status" value="1"/>
</dbReference>
<proteinExistence type="predicted"/>
<dbReference type="Gene3D" id="3.30.60.90">
    <property type="match status" value="1"/>
</dbReference>
<dbReference type="OrthoDB" id="424753at2759"/>
<feature type="region of interest" description="Disordered" evidence="6">
    <location>
        <begin position="266"/>
        <end position="306"/>
    </location>
</feature>
<dbReference type="InterPro" id="IPR037830">
    <property type="entry name" value="ZZZ3"/>
</dbReference>
<feature type="compositionally biased region" description="Low complexity" evidence="6">
    <location>
        <begin position="223"/>
        <end position="233"/>
    </location>
</feature>
<feature type="coiled-coil region" evidence="5">
    <location>
        <begin position="39"/>
        <end position="66"/>
    </location>
</feature>
<keyword evidence="2 4" id="KW-0863">Zinc-finger</keyword>
<feature type="domain" description="ZZ-type" evidence="7">
    <location>
        <begin position="318"/>
        <end position="372"/>
    </location>
</feature>
<dbReference type="InterPro" id="IPR043145">
    <property type="entry name" value="Znf_ZZ_sf"/>
</dbReference>
<gene>
    <name evidence="8" type="ORF">SmJEL517_g00750</name>
</gene>
<keyword evidence="5" id="KW-0175">Coiled coil</keyword>
<keyword evidence="9" id="KW-1185">Reference proteome</keyword>
<evidence type="ECO:0000256" key="5">
    <source>
        <dbReference type="SAM" id="Coils"/>
    </source>
</evidence>
<dbReference type="PANTHER" id="PTHR22705">
    <property type="entry name" value="ZINC FINGER, ZZ DOMAIN CONTAINING 3"/>
    <property type="match status" value="1"/>
</dbReference>
<evidence type="ECO:0000259" key="7">
    <source>
        <dbReference type="PROSITE" id="PS50135"/>
    </source>
</evidence>
<dbReference type="RefSeq" id="XP_031027531.1">
    <property type="nucleotide sequence ID" value="XM_031166679.1"/>
</dbReference>